<dbReference type="GO" id="GO:0016887">
    <property type="term" value="F:ATP hydrolysis activity"/>
    <property type="evidence" value="ECO:0007669"/>
    <property type="project" value="InterPro"/>
</dbReference>
<keyword evidence="3" id="KW-0813">Transport</keyword>
<feature type="transmembrane region" description="Helical" evidence="12">
    <location>
        <begin position="702"/>
        <end position="722"/>
    </location>
</feature>
<dbReference type="Pfam" id="PF00005">
    <property type="entry name" value="ABC_tran"/>
    <property type="match status" value="1"/>
</dbReference>
<feature type="transmembrane region" description="Helical" evidence="12">
    <location>
        <begin position="1205"/>
        <end position="1228"/>
    </location>
</feature>
<dbReference type="GO" id="GO:0140359">
    <property type="term" value="F:ABC-type transporter activity"/>
    <property type="evidence" value="ECO:0007669"/>
    <property type="project" value="InterPro"/>
</dbReference>
<comment type="similarity">
    <text evidence="2">Belongs to the SID1 family.</text>
</comment>
<dbReference type="InterPro" id="IPR017871">
    <property type="entry name" value="ABC_transporter-like_CS"/>
</dbReference>
<dbReference type="GO" id="GO:0016020">
    <property type="term" value="C:membrane"/>
    <property type="evidence" value="ECO:0007669"/>
    <property type="project" value="UniProtKB-SubCell"/>
</dbReference>
<dbReference type="InterPro" id="IPR003593">
    <property type="entry name" value="AAA+_ATPase"/>
</dbReference>
<keyword evidence="11" id="KW-0325">Glycoprotein</keyword>
<dbReference type="PROSITE" id="PS00018">
    <property type="entry name" value="EF_HAND_1"/>
    <property type="match status" value="2"/>
</dbReference>
<keyword evidence="17" id="KW-1185">Reference proteome</keyword>
<feature type="transmembrane region" description="Helical" evidence="12">
    <location>
        <begin position="444"/>
        <end position="464"/>
    </location>
</feature>
<feature type="transmembrane region" description="Helical" evidence="12">
    <location>
        <begin position="661"/>
        <end position="681"/>
    </location>
</feature>
<keyword evidence="9 12" id="KW-1133">Transmembrane helix</keyword>
<feature type="domain" description="EF-hand" evidence="14">
    <location>
        <begin position="491"/>
        <end position="526"/>
    </location>
</feature>
<keyword evidence="5 13" id="KW-0732">Signal</keyword>
<keyword evidence="8" id="KW-0067">ATP-binding</keyword>
<feature type="signal peptide" evidence="13">
    <location>
        <begin position="1"/>
        <end position="21"/>
    </location>
</feature>
<dbReference type="InterPro" id="IPR043926">
    <property type="entry name" value="ABCG_dom"/>
</dbReference>
<feature type="domain" description="ABC transporter" evidence="15">
    <location>
        <begin position="849"/>
        <end position="1094"/>
    </location>
</feature>
<feature type="transmembrane region" description="Helical" evidence="12">
    <location>
        <begin position="313"/>
        <end position="337"/>
    </location>
</feature>
<dbReference type="Proteomes" id="UP001178507">
    <property type="component" value="Unassembled WGS sequence"/>
</dbReference>
<gene>
    <name evidence="16" type="ORF">EVOR1521_LOCUS29698</name>
</gene>
<dbReference type="Pfam" id="PF13965">
    <property type="entry name" value="SID-1_RNA_chan"/>
    <property type="match status" value="2"/>
</dbReference>
<dbReference type="Gene3D" id="1.10.238.10">
    <property type="entry name" value="EF-hand"/>
    <property type="match status" value="1"/>
</dbReference>
<evidence type="ECO:0000256" key="1">
    <source>
        <dbReference type="ARBA" id="ARBA00004141"/>
    </source>
</evidence>
<sequence>MLVRLHLLLPLALACRRETLGRGDVFRCDAELSESNNARFYMYASDPHALGHAFEIFVNMSLASPSSSDFNASECLQKRKTEAVFGYLSNYVWFHQEGRLNETGECGDQRIHAVLFCVQSEGPPAGSLFFTAAVESEYSANVHLVAKTQSSPHWGQRNFTLTYGSIWGGSAFHMFTIPDEADIDLWRLRIQPHVLEDLNGKEFPTSDVYLMPESSECVSDVLTNGGCFDFTQVQTCVKSVPVSFRAPEKTASSKVAMHQSFQSQATLTLSRGSLPFLQPGRWILFVMCRHDRDCPATLLSVESYPEYRLRWKLIWGTLLAVLGMFLILFSVNTLYWLAYFILNKCSPETEENAGTTNRLWPVIIGVCGRDHVSMMRDKAMKVAQPLPFFPALLSLMVGVFLATAAQFVITHYGLMIRSGNRDICFYNDQCYYPGMVWDIPWNHAISNLGYFVAGAHVILQAFYAETRCRTFSRRAMSALFRSMDAAEHGCIRFSHWQHFFSEADRNRSGRVSRAEWKYQYKNPIAFDWIDANGDGCLEKSEWDAAFRRLDTQSEGVVRECDFVKQAKEIDLRAFYAIGVSFAAEGVGSMCYHLCPSVETFQFDTCFMIPIANLLTLALLDWDHSGHDEITALKYFVYILTPVWLVNFIGTWYDIGVFPIGWIYWIYAALVILWATVVLLAGMRRIVQSPGRAGHITKRALQVLLVICIAVAFLFPNVRVVYFSGTANLFLELSVVVMIVVIGRQLYLEDFRYVTCQMRHIGARVIKHFYGLIMITVAVLALKCFAKKVVLVEPEITPAQSRNFNQDCVFDIFDLHDVWHFLSAVALALFAMLLLDVRVNSWARKAGIQVLFEELPVDLSDSSDGDDVCYTSDSEGRNGVLAIVGGSGAGKTTLLDNVALEPRQGRRSGQVLLNGMELDHALFRSSCAYVAQSDACCASLTVKETLRFAASLYQGRGLGTKTSREDHVRALLEQVGLDACQDVKVGDGVLIRGVSGGQRRRVSLAVELLKKPWVLVLDEPTSGLDSKAAEAIVELLTGISVANNLATICTIHQPSSYVFQQFDRLLVLAKGQVCYFGKADEALRHFNAIGYPSPPGINPAEFMIRITNADFAEEGQVESICKAWQIICRKERPSLSGCLLCEPPAARSRAGFPKQVWKIFLRFVRSNLRNPLAFGGRCVLTCLLVAFVCVAYIGARKRDQANVLNYLWATMWVQQLPAFLCIGAVPNFAREHACYRKEAPARCMFWHAMAGVFVLAWRCQLHEFIAAAQGI</sequence>
<feature type="transmembrane region" description="Helical" evidence="12">
    <location>
        <begin position="386"/>
        <end position="409"/>
    </location>
</feature>
<dbReference type="InterPro" id="IPR050352">
    <property type="entry name" value="ABCG_transporters"/>
</dbReference>
<dbReference type="GO" id="GO:0005524">
    <property type="term" value="F:ATP binding"/>
    <property type="evidence" value="ECO:0007669"/>
    <property type="project" value="UniProtKB-KW"/>
</dbReference>
<dbReference type="SUPFAM" id="SSF47473">
    <property type="entry name" value="EF-hand"/>
    <property type="match status" value="1"/>
</dbReference>
<feature type="transmembrane region" description="Helical" evidence="12">
    <location>
        <begin position="631"/>
        <end position="649"/>
    </location>
</feature>
<dbReference type="InterPro" id="IPR002048">
    <property type="entry name" value="EF_hand_dom"/>
</dbReference>
<dbReference type="PROSITE" id="PS50893">
    <property type="entry name" value="ABC_TRANSPORTER_2"/>
    <property type="match status" value="1"/>
</dbReference>
<keyword evidence="10 12" id="KW-0472">Membrane</keyword>
<dbReference type="PANTHER" id="PTHR48041">
    <property type="entry name" value="ABC TRANSPORTER G FAMILY MEMBER 28"/>
    <property type="match status" value="1"/>
</dbReference>
<dbReference type="Gene3D" id="3.40.50.300">
    <property type="entry name" value="P-loop containing nucleotide triphosphate hydrolases"/>
    <property type="match status" value="1"/>
</dbReference>
<evidence type="ECO:0000256" key="13">
    <source>
        <dbReference type="SAM" id="SignalP"/>
    </source>
</evidence>
<keyword evidence="6" id="KW-0547">Nucleotide-binding</keyword>
<proteinExistence type="inferred from homology"/>
<evidence type="ECO:0000256" key="7">
    <source>
        <dbReference type="ARBA" id="ARBA00022837"/>
    </source>
</evidence>
<evidence type="ECO:0000313" key="17">
    <source>
        <dbReference type="Proteomes" id="UP001178507"/>
    </source>
</evidence>
<dbReference type="SUPFAM" id="SSF52540">
    <property type="entry name" value="P-loop containing nucleoside triphosphate hydrolases"/>
    <property type="match status" value="1"/>
</dbReference>
<dbReference type="PROSITE" id="PS00211">
    <property type="entry name" value="ABC_TRANSPORTER_1"/>
    <property type="match status" value="1"/>
</dbReference>
<dbReference type="EMBL" id="CAUJNA010003708">
    <property type="protein sequence ID" value="CAJ1408199.1"/>
    <property type="molecule type" value="Genomic_DNA"/>
</dbReference>
<evidence type="ECO:0000256" key="8">
    <source>
        <dbReference type="ARBA" id="ARBA00022840"/>
    </source>
</evidence>
<dbReference type="InterPro" id="IPR003439">
    <property type="entry name" value="ABC_transporter-like_ATP-bd"/>
</dbReference>
<feature type="transmembrane region" description="Helical" evidence="12">
    <location>
        <begin position="728"/>
        <end position="747"/>
    </location>
</feature>
<evidence type="ECO:0000256" key="4">
    <source>
        <dbReference type="ARBA" id="ARBA00022692"/>
    </source>
</evidence>
<reference evidence="16" key="1">
    <citation type="submission" date="2023-08" db="EMBL/GenBank/DDBJ databases">
        <authorList>
            <person name="Chen Y."/>
            <person name="Shah S."/>
            <person name="Dougan E. K."/>
            <person name="Thang M."/>
            <person name="Chan C."/>
        </authorList>
    </citation>
    <scope>NUCLEOTIDE SEQUENCE</scope>
</reference>
<dbReference type="Pfam" id="PF19055">
    <property type="entry name" value="ABC2_membrane_7"/>
    <property type="match status" value="1"/>
</dbReference>
<dbReference type="Pfam" id="PF13202">
    <property type="entry name" value="EF-hand_5"/>
    <property type="match status" value="1"/>
</dbReference>
<evidence type="ECO:0000256" key="12">
    <source>
        <dbReference type="SAM" id="Phobius"/>
    </source>
</evidence>
<dbReference type="PROSITE" id="PS51257">
    <property type="entry name" value="PROKAR_LIPOPROTEIN"/>
    <property type="match status" value="1"/>
</dbReference>
<dbReference type="GO" id="GO:0005509">
    <property type="term" value="F:calcium ion binding"/>
    <property type="evidence" value="ECO:0007669"/>
    <property type="project" value="InterPro"/>
</dbReference>
<dbReference type="InterPro" id="IPR027417">
    <property type="entry name" value="P-loop_NTPase"/>
</dbReference>
<accession>A0AA36NIH5</accession>
<protein>
    <submittedName>
        <fullName evidence="16">Uncharacterized protein</fullName>
    </submittedName>
</protein>
<organism evidence="16 17">
    <name type="scientific">Effrenium voratum</name>
    <dbReference type="NCBI Taxonomy" id="2562239"/>
    <lineage>
        <taxon>Eukaryota</taxon>
        <taxon>Sar</taxon>
        <taxon>Alveolata</taxon>
        <taxon>Dinophyceae</taxon>
        <taxon>Suessiales</taxon>
        <taxon>Symbiodiniaceae</taxon>
        <taxon>Effrenium</taxon>
    </lineage>
</organism>
<dbReference type="InterPro" id="IPR025958">
    <property type="entry name" value="SID1_TM_fam"/>
</dbReference>
<dbReference type="PANTHER" id="PTHR48041:SF139">
    <property type="entry name" value="PROTEIN SCARLET"/>
    <property type="match status" value="1"/>
</dbReference>
<evidence type="ECO:0000256" key="11">
    <source>
        <dbReference type="ARBA" id="ARBA00023180"/>
    </source>
</evidence>
<dbReference type="InterPro" id="IPR018247">
    <property type="entry name" value="EF_Hand_1_Ca_BS"/>
</dbReference>
<evidence type="ECO:0000256" key="6">
    <source>
        <dbReference type="ARBA" id="ARBA00022741"/>
    </source>
</evidence>
<feature type="transmembrane region" description="Helical" evidence="12">
    <location>
        <begin position="768"/>
        <end position="785"/>
    </location>
</feature>
<name>A0AA36NIH5_9DINO</name>
<dbReference type="InterPro" id="IPR011992">
    <property type="entry name" value="EF-hand-dom_pair"/>
</dbReference>
<evidence type="ECO:0000259" key="15">
    <source>
        <dbReference type="PROSITE" id="PS50893"/>
    </source>
</evidence>
<comment type="caution">
    <text evidence="16">The sequence shown here is derived from an EMBL/GenBank/DDBJ whole genome shotgun (WGS) entry which is preliminary data.</text>
</comment>
<evidence type="ECO:0000256" key="5">
    <source>
        <dbReference type="ARBA" id="ARBA00022729"/>
    </source>
</evidence>
<evidence type="ECO:0000256" key="9">
    <source>
        <dbReference type="ARBA" id="ARBA00022989"/>
    </source>
</evidence>
<keyword evidence="4 12" id="KW-0812">Transmembrane</keyword>
<dbReference type="PROSITE" id="PS50222">
    <property type="entry name" value="EF_HAND_2"/>
    <property type="match status" value="1"/>
</dbReference>
<keyword evidence="7" id="KW-0106">Calcium</keyword>
<evidence type="ECO:0000313" key="16">
    <source>
        <dbReference type="EMBL" id="CAJ1408199.1"/>
    </source>
</evidence>
<feature type="transmembrane region" description="Helical" evidence="12">
    <location>
        <begin position="817"/>
        <end position="834"/>
    </location>
</feature>
<evidence type="ECO:0000256" key="3">
    <source>
        <dbReference type="ARBA" id="ARBA00022448"/>
    </source>
</evidence>
<evidence type="ECO:0000256" key="2">
    <source>
        <dbReference type="ARBA" id="ARBA00006618"/>
    </source>
</evidence>
<comment type="subcellular location">
    <subcellularLocation>
        <location evidence="1">Membrane</location>
        <topology evidence="1">Multi-pass membrane protein</topology>
    </subcellularLocation>
</comment>
<evidence type="ECO:0000256" key="10">
    <source>
        <dbReference type="ARBA" id="ARBA00023136"/>
    </source>
</evidence>
<dbReference type="AlphaFoldDB" id="A0AA36NIH5"/>
<dbReference type="SMART" id="SM00382">
    <property type="entry name" value="AAA"/>
    <property type="match status" value="1"/>
</dbReference>
<evidence type="ECO:0000259" key="14">
    <source>
        <dbReference type="PROSITE" id="PS50222"/>
    </source>
</evidence>
<feature type="transmembrane region" description="Helical" evidence="12">
    <location>
        <begin position="1171"/>
        <end position="1193"/>
    </location>
</feature>
<feature type="chain" id="PRO_5041461645" evidence="13">
    <location>
        <begin position="22"/>
        <end position="1270"/>
    </location>
</feature>